<comment type="subcellular location">
    <subcellularLocation>
        <location evidence="1">Mitochondrion membrane</location>
    </subcellularLocation>
</comment>
<keyword evidence="2" id="KW-0496">Mitochondrion</keyword>
<dbReference type="GO" id="GO:0031966">
    <property type="term" value="C:mitochondrial membrane"/>
    <property type="evidence" value="ECO:0007669"/>
    <property type="project" value="UniProtKB-SubCell"/>
</dbReference>
<dbReference type="KEGG" id="ago:AGOS_AAR108WA"/>
<feature type="transmembrane region" description="Helical" evidence="4">
    <location>
        <begin position="12"/>
        <end position="32"/>
    </location>
</feature>
<dbReference type="OMA" id="YTIFGKQ"/>
<dbReference type="GeneID" id="4618573"/>
<dbReference type="InterPro" id="IPR021278">
    <property type="entry name" value="ATP19"/>
</dbReference>
<keyword evidence="4" id="KW-1133">Transmembrane helix</keyword>
<organism evidence="5 6">
    <name type="scientific">Eremothecium gossypii (strain ATCC 10895 / CBS 109.51 / FGSC 9923 / NRRL Y-1056)</name>
    <name type="common">Yeast</name>
    <name type="synonym">Ashbya gossypii</name>
    <dbReference type="NCBI Taxonomy" id="284811"/>
    <lineage>
        <taxon>Eukaryota</taxon>
        <taxon>Fungi</taxon>
        <taxon>Dikarya</taxon>
        <taxon>Ascomycota</taxon>
        <taxon>Saccharomycotina</taxon>
        <taxon>Saccharomycetes</taxon>
        <taxon>Saccharomycetales</taxon>
        <taxon>Saccharomycetaceae</taxon>
        <taxon>Eremothecium</taxon>
    </lineage>
</organism>
<evidence type="ECO:0000256" key="3">
    <source>
        <dbReference type="ARBA" id="ARBA00023136"/>
    </source>
</evidence>
<dbReference type="InParanoid" id="Q75EH0"/>
<keyword evidence="6" id="KW-1185">Reference proteome</keyword>
<dbReference type="OrthoDB" id="10339281at2759"/>
<dbReference type="EMBL" id="AE016814">
    <property type="protein sequence ID" value="AAS50474.1"/>
    <property type="molecule type" value="Genomic_DNA"/>
</dbReference>
<evidence type="ECO:0000313" key="6">
    <source>
        <dbReference type="Proteomes" id="UP000000591"/>
    </source>
</evidence>
<dbReference type="STRING" id="284811.Q75EH0"/>
<keyword evidence="4" id="KW-0812">Transmembrane</keyword>
<accession>Q75EH0</accession>
<evidence type="ECO:0000313" key="5">
    <source>
        <dbReference type="EMBL" id="AAS50474.1"/>
    </source>
</evidence>
<dbReference type="HOGENOM" id="CLU_172736_2_0_1"/>
<proteinExistence type="predicted"/>
<dbReference type="PANTHER" id="PTHR28074:SF1">
    <property type="entry name" value="ATP SYNTHASE SUBUNIT K, MITOCHONDRIAL"/>
    <property type="match status" value="1"/>
</dbReference>
<dbReference type="RefSeq" id="NP_982650.1">
    <property type="nucleotide sequence ID" value="NM_208003.1"/>
</dbReference>
<dbReference type="PANTHER" id="PTHR28074">
    <property type="entry name" value="ATP SYNTHASE SUBUNIT K, MITOCHONDRIAL"/>
    <property type="match status" value="1"/>
</dbReference>
<protein>
    <submittedName>
        <fullName evidence="5">AAR108W-Ap</fullName>
    </submittedName>
</protein>
<dbReference type="AlphaFoldDB" id="Q75EH0"/>
<gene>
    <name evidence="5" type="ORF">AGOS_AAR108WA</name>
</gene>
<reference evidence="5 6" key="1">
    <citation type="journal article" date="2004" name="Science">
        <title>The Ashbya gossypii genome as a tool for mapping the ancient Saccharomyces cerevisiae genome.</title>
        <authorList>
            <person name="Dietrich F.S."/>
            <person name="Voegeli S."/>
            <person name="Brachat S."/>
            <person name="Lerch A."/>
            <person name="Gates K."/>
            <person name="Steiner S."/>
            <person name="Mohr C."/>
            <person name="Pohlmann R."/>
            <person name="Luedi P."/>
            <person name="Choi S."/>
            <person name="Wing R.A."/>
            <person name="Flavier A."/>
            <person name="Gaffney T.D."/>
            <person name="Philippsen P."/>
        </authorList>
    </citation>
    <scope>NUCLEOTIDE SEQUENCE [LARGE SCALE GENOMIC DNA]</scope>
    <source>
        <strain evidence="6">ATCC 10895 / CBS 109.51 / FGSC 9923 / NRRL Y-1056</strain>
    </source>
</reference>
<name>Q75EH0_EREGS</name>
<dbReference type="Proteomes" id="UP000000591">
    <property type="component" value="Chromosome I"/>
</dbReference>
<evidence type="ECO:0000256" key="2">
    <source>
        <dbReference type="ARBA" id="ARBA00023128"/>
    </source>
</evidence>
<evidence type="ECO:0000256" key="4">
    <source>
        <dbReference type="SAM" id="Phobius"/>
    </source>
</evidence>
<evidence type="ECO:0000256" key="1">
    <source>
        <dbReference type="ARBA" id="ARBA00004325"/>
    </source>
</evidence>
<reference evidence="6" key="2">
    <citation type="journal article" date="2013" name="G3 (Bethesda)">
        <title>Genomes of Ashbya fungi isolated from insects reveal four mating-type loci, numerous translocations, lack of transposons, and distinct gene duplications.</title>
        <authorList>
            <person name="Dietrich F.S."/>
            <person name="Voegeli S."/>
            <person name="Kuo S."/>
            <person name="Philippsen P."/>
        </authorList>
    </citation>
    <scope>GENOME REANNOTATION</scope>
    <source>
        <strain evidence="6">ATCC 10895 / CBS 109.51 / FGSC 9923 / NRRL Y-1056</strain>
    </source>
</reference>
<sequence length="70" mass="7595">MGQAYNIFGKPVQPHVLVLGTLFTLFGGVSLYKARGRASQQPAVAAPAKTTSDDIDFEQLLGEMLKEEKN</sequence>
<dbReference type="GO" id="GO:0015986">
    <property type="term" value="P:proton motive force-driven ATP synthesis"/>
    <property type="evidence" value="ECO:0000318"/>
    <property type="project" value="GO_Central"/>
</dbReference>
<dbReference type="Pfam" id="PF11022">
    <property type="entry name" value="ATP19"/>
    <property type="match status" value="1"/>
</dbReference>
<keyword evidence="3 4" id="KW-0472">Membrane</keyword>